<dbReference type="GO" id="GO:0006313">
    <property type="term" value="P:DNA transposition"/>
    <property type="evidence" value="ECO:0007669"/>
    <property type="project" value="InterPro"/>
</dbReference>
<dbReference type="Pfam" id="PF13518">
    <property type="entry name" value="HTH_28"/>
    <property type="match status" value="1"/>
</dbReference>
<comment type="subcellular location">
    <subcellularLocation>
        <location evidence="1">Nucleus</location>
    </subcellularLocation>
</comment>
<evidence type="ECO:0000259" key="3">
    <source>
        <dbReference type="Pfam" id="PF13518"/>
    </source>
</evidence>
<dbReference type="GO" id="GO:0015074">
    <property type="term" value="P:DNA integration"/>
    <property type="evidence" value="ECO:0007669"/>
    <property type="project" value="InterPro"/>
</dbReference>
<dbReference type="AlphaFoldDB" id="A0A034VRI9"/>
<name>A0A034VRI9_BACDO</name>
<dbReference type="InterPro" id="IPR036388">
    <property type="entry name" value="WH-like_DNA-bd_sf"/>
</dbReference>
<protein>
    <submittedName>
        <fullName evidence="4">Uncharacterized protein</fullName>
    </submittedName>
</protein>
<dbReference type="Gene3D" id="1.10.10.10">
    <property type="entry name" value="Winged helix-like DNA-binding domain superfamily/Winged helix DNA-binding domain"/>
    <property type="match status" value="1"/>
</dbReference>
<dbReference type="SUPFAM" id="SSF46689">
    <property type="entry name" value="Homeodomain-like"/>
    <property type="match status" value="1"/>
</dbReference>
<accession>A0A034VRI9</accession>
<dbReference type="EMBL" id="GAKP01014261">
    <property type="protein sequence ID" value="JAC44691.1"/>
    <property type="molecule type" value="Transcribed_RNA"/>
</dbReference>
<dbReference type="GO" id="GO:0003677">
    <property type="term" value="F:DNA binding"/>
    <property type="evidence" value="ECO:0007669"/>
    <property type="project" value="InterPro"/>
</dbReference>
<feature type="domain" description="Insertion element IS150 protein InsJ-like helix-turn-helix" evidence="3">
    <location>
        <begin position="44"/>
        <end position="85"/>
    </location>
</feature>
<feature type="domain" description="Transposase Tc1-like" evidence="2">
    <location>
        <begin position="102"/>
        <end position="159"/>
    </location>
</feature>
<organism evidence="4">
    <name type="scientific">Bactrocera dorsalis</name>
    <name type="common">Oriental fruit fly</name>
    <name type="synonym">Dacus dorsalis</name>
    <dbReference type="NCBI Taxonomy" id="27457"/>
    <lineage>
        <taxon>Eukaryota</taxon>
        <taxon>Metazoa</taxon>
        <taxon>Ecdysozoa</taxon>
        <taxon>Arthropoda</taxon>
        <taxon>Hexapoda</taxon>
        <taxon>Insecta</taxon>
        <taxon>Pterygota</taxon>
        <taxon>Neoptera</taxon>
        <taxon>Endopterygota</taxon>
        <taxon>Diptera</taxon>
        <taxon>Brachycera</taxon>
        <taxon>Muscomorpha</taxon>
        <taxon>Tephritoidea</taxon>
        <taxon>Tephritidae</taxon>
        <taxon>Bactrocera</taxon>
        <taxon>Bactrocera</taxon>
    </lineage>
</organism>
<dbReference type="InterPro" id="IPR055247">
    <property type="entry name" value="InsJ-like_HTH"/>
</dbReference>
<dbReference type="GO" id="GO:0005634">
    <property type="term" value="C:nucleus"/>
    <property type="evidence" value="ECO:0007669"/>
    <property type="project" value="UniProtKB-SubCell"/>
</dbReference>
<dbReference type="EMBL" id="GAKP01014260">
    <property type="protein sequence ID" value="JAC44692.1"/>
    <property type="molecule type" value="Transcribed_RNA"/>
</dbReference>
<reference evidence="4" key="1">
    <citation type="journal article" date="2014" name="BMC Genomics">
        <title>Characterizing the developmental transcriptome of the oriental fruit fly, Bactrocera dorsalis (Diptera: Tephritidae) through comparative genomic analysis with Drosophila melanogaster utilizing modENCODE datasets.</title>
        <authorList>
            <person name="Geib S.M."/>
            <person name="Calla B."/>
            <person name="Hall B."/>
            <person name="Hou S."/>
            <person name="Manoukis N.C."/>
        </authorList>
    </citation>
    <scope>NUCLEOTIDE SEQUENCE</scope>
    <source>
        <strain evidence="4">Punador</strain>
    </source>
</reference>
<proteinExistence type="predicted"/>
<evidence type="ECO:0000313" key="4">
    <source>
        <dbReference type="EMBL" id="JAC44692.1"/>
    </source>
</evidence>
<evidence type="ECO:0000256" key="1">
    <source>
        <dbReference type="ARBA" id="ARBA00004123"/>
    </source>
</evidence>
<evidence type="ECO:0000259" key="2">
    <source>
        <dbReference type="Pfam" id="PF01498"/>
    </source>
</evidence>
<dbReference type="InterPro" id="IPR009057">
    <property type="entry name" value="Homeodomain-like_sf"/>
</dbReference>
<sequence>MLLSCLLRTLRRSVQFSRLEGSIELKLLSLNMQRVQYDNRFKSSVISLYQAGKGQALIAKPLNINQSMVSRWINKFKTTGSVTALNTGAPPRKISYRDDISIKRLIKKNPFLSSKEIKETLNLNVDSSTIRRHAIKLGLKSYQAIKKPMLTKNHMKKRYVIFK</sequence>
<dbReference type="InterPro" id="IPR002492">
    <property type="entry name" value="Transposase_Tc1-like"/>
</dbReference>
<dbReference type="Pfam" id="PF01498">
    <property type="entry name" value="HTH_Tnp_Tc3_2"/>
    <property type="match status" value="1"/>
</dbReference>